<reference evidence="1" key="1">
    <citation type="journal article" date="2020" name="Nature">
        <title>Giant virus diversity and host interactions through global metagenomics.</title>
        <authorList>
            <person name="Schulz F."/>
            <person name="Roux S."/>
            <person name="Paez-Espino D."/>
            <person name="Jungbluth S."/>
            <person name="Walsh D.A."/>
            <person name="Denef V.J."/>
            <person name="McMahon K.D."/>
            <person name="Konstantinidis K.T."/>
            <person name="Eloe-Fadrosh E.A."/>
            <person name="Kyrpides N.C."/>
            <person name="Woyke T."/>
        </authorList>
    </citation>
    <scope>NUCLEOTIDE SEQUENCE</scope>
    <source>
        <strain evidence="1">GVMAG-S-1035118-87</strain>
    </source>
</reference>
<evidence type="ECO:0000313" key="1">
    <source>
        <dbReference type="EMBL" id="QHS78981.1"/>
    </source>
</evidence>
<dbReference type="Pfam" id="PF19063">
    <property type="entry name" value="DUF5759"/>
    <property type="match status" value="1"/>
</dbReference>
<proteinExistence type="predicted"/>
<name>A0A6C0AI10_9ZZZZ</name>
<accession>A0A6C0AI10</accession>
<dbReference type="InterPro" id="IPR043977">
    <property type="entry name" value="DUF5759"/>
</dbReference>
<protein>
    <submittedName>
        <fullName evidence="1">Uncharacterized protein</fullName>
    </submittedName>
</protein>
<organism evidence="1">
    <name type="scientific">viral metagenome</name>
    <dbReference type="NCBI Taxonomy" id="1070528"/>
    <lineage>
        <taxon>unclassified sequences</taxon>
        <taxon>metagenomes</taxon>
        <taxon>organismal metagenomes</taxon>
    </lineage>
</organism>
<dbReference type="AlphaFoldDB" id="A0A6C0AI10"/>
<sequence length="154" mass="18299">MQATKINLDELFEFKKEQDLNTLKTYNLLLERVHLNIKRTSRQKNENQCCWYVVPEFILGVPRYDVRNCIAYIVRELQDNGFKVTYTHPNLLFIVWSHWVPDYVRMEYKKQTGVSIDGYGKEVKQEDKPPSIIKSTSSYKPSGLIYKDDFIRLI</sequence>
<dbReference type="EMBL" id="MN740625">
    <property type="protein sequence ID" value="QHS78981.1"/>
    <property type="molecule type" value="Genomic_DNA"/>
</dbReference>